<sequence length="62" mass="6750">MHCKSCHTPLTAGASQCPQCGITNPQSLSKTKKKWLFIAALAAVLLIVVIPMVASLLWMQRN</sequence>
<keyword evidence="1" id="KW-0812">Transmembrane</keyword>
<keyword evidence="1" id="KW-0472">Membrane</keyword>
<proteinExistence type="predicted"/>
<dbReference type="EMBL" id="BOSE01000001">
    <property type="protein sequence ID" value="GIP14822.1"/>
    <property type="molecule type" value="Genomic_DNA"/>
</dbReference>
<name>A0A919YI71_9BACL</name>
<accession>A0A919YI71</accession>
<dbReference type="RefSeq" id="WP_213513012.1">
    <property type="nucleotide sequence ID" value="NZ_BOSE01000001.1"/>
</dbReference>
<organism evidence="2 3">
    <name type="scientific">Paenibacillus montaniterrae</name>
    <dbReference type="NCBI Taxonomy" id="429341"/>
    <lineage>
        <taxon>Bacteria</taxon>
        <taxon>Bacillati</taxon>
        <taxon>Bacillota</taxon>
        <taxon>Bacilli</taxon>
        <taxon>Bacillales</taxon>
        <taxon>Paenibacillaceae</taxon>
        <taxon>Paenibacillus</taxon>
    </lineage>
</organism>
<feature type="transmembrane region" description="Helical" evidence="1">
    <location>
        <begin position="35"/>
        <end position="59"/>
    </location>
</feature>
<evidence type="ECO:0008006" key="4">
    <source>
        <dbReference type="Google" id="ProtNLM"/>
    </source>
</evidence>
<keyword evidence="1" id="KW-1133">Transmembrane helix</keyword>
<keyword evidence="3" id="KW-1185">Reference proteome</keyword>
<protein>
    <recommendedName>
        <fullName evidence="4">Zinc ribbon domain-containing protein</fullName>
    </recommendedName>
</protein>
<evidence type="ECO:0000256" key="1">
    <source>
        <dbReference type="SAM" id="Phobius"/>
    </source>
</evidence>
<gene>
    <name evidence="2" type="ORF">J40TS1_04640</name>
</gene>
<reference evidence="2" key="1">
    <citation type="submission" date="2021-03" db="EMBL/GenBank/DDBJ databases">
        <title>Antimicrobial resistance genes in bacteria isolated from Japanese honey, and their potential for conferring macrolide and lincosamide resistance in the American foulbrood pathogen Paenibacillus larvae.</title>
        <authorList>
            <person name="Okamoto M."/>
            <person name="Kumagai M."/>
            <person name="Kanamori H."/>
            <person name="Takamatsu D."/>
        </authorList>
    </citation>
    <scope>NUCLEOTIDE SEQUENCE</scope>
    <source>
        <strain evidence="2">J40TS1</strain>
    </source>
</reference>
<comment type="caution">
    <text evidence="2">The sequence shown here is derived from an EMBL/GenBank/DDBJ whole genome shotgun (WGS) entry which is preliminary data.</text>
</comment>
<dbReference type="Proteomes" id="UP000683139">
    <property type="component" value="Unassembled WGS sequence"/>
</dbReference>
<evidence type="ECO:0000313" key="2">
    <source>
        <dbReference type="EMBL" id="GIP14822.1"/>
    </source>
</evidence>
<dbReference type="AlphaFoldDB" id="A0A919YI71"/>
<evidence type="ECO:0000313" key="3">
    <source>
        <dbReference type="Proteomes" id="UP000683139"/>
    </source>
</evidence>